<sequence>MVQKIVQQLKNIEEQRNVKIIFACESGSRAWGFPSQDSDYDVRFIYVRTIDSYLSISEQRDVIELPISDLLDINGWDLRKALNLLRKSNPPFLEWLQSPIIYYEDPSVMDQIRNLAVNVFSVKATLHHYLSMAKGNFREYLQGDLVRAKKYFYVLRPILACLWIENYHRMPPTEFEKLLTIVENKVVLKEVLGLLERKKSGEELDCEPKIQVINDFLEEGIQWIGVLASKVEQPQLPDETMFNDVFRTVLKQIWHEF</sequence>
<dbReference type="EMBL" id="CP017634">
    <property type="protein sequence ID" value="ATW25425.1"/>
    <property type="molecule type" value="Genomic_DNA"/>
</dbReference>
<proteinExistence type="predicted"/>
<protein>
    <recommendedName>
        <fullName evidence="3">Nucleotidyltransferase domain-containing protein</fullName>
    </recommendedName>
</protein>
<dbReference type="OrthoDB" id="9796845at2"/>
<dbReference type="InterPro" id="IPR018775">
    <property type="entry name" value="RlaP"/>
</dbReference>
<dbReference type="AlphaFoldDB" id="A0A3G1KTE3"/>
<dbReference type="Proteomes" id="UP000323521">
    <property type="component" value="Chromosome"/>
</dbReference>
<accession>A0A3G1KTE3</accession>
<dbReference type="RefSeq" id="WP_148134681.1">
    <property type="nucleotide sequence ID" value="NZ_CP017634.1"/>
</dbReference>
<reference evidence="1 2" key="1">
    <citation type="submission" date="2016-10" db="EMBL/GenBank/DDBJ databases">
        <title>Complete Genome Sequence of Peptococcaceae strain DCMF.</title>
        <authorList>
            <person name="Edwards R.J."/>
            <person name="Holland S.I."/>
            <person name="Deshpande N.P."/>
            <person name="Wong Y.K."/>
            <person name="Ertan H."/>
            <person name="Manefield M."/>
            <person name="Russell T.L."/>
            <person name="Lee M.J."/>
        </authorList>
    </citation>
    <scope>NUCLEOTIDE SEQUENCE [LARGE SCALE GENOMIC DNA]</scope>
    <source>
        <strain evidence="1 2">DCMF</strain>
    </source>
</reference>
<evidence type="ECO:0008006" key="3">
    <source>
        <dbReference type="Google" id="ProtNLM"/>
    </source>
</evidence>
<dbReference type="KEGG" id="fwa:DCMF_12150"/>
<dbReference type="Pfam" id="PF10127">
    <property type="entry name" value="RlaP"/>
    <property type="match status" value="1"/>
</dbReference>
<dbReference type="PANTHER" id="PTHR34817">
    <property type="entry name" value="NUCLEOTIDYLTRANSFERASE"/>
    <property type="match status" value="1"/>
</dbReference>
<gene>
    <name evidence="1" type="ORF">DCMF_12150</name>
</gene>
<evidence type="ECO:0000313" key="2">
    <source>
        <dbReference type="Proteomes" id="UP000323521"/>
    </source>
</evidence>
<name>A0A3G1KTE3_FORW1</name>
<keyword evidence="2" id="KW-1185">Reference proteome</keyword>
<dbReference type="PANTHER" id="PTHR34817:SF2">
    <property type="entry name" value="NUCLEOTIDYLTRANSFERASE"/>
    <property type="match status" value="1"/>
</dbReference>
<evidence type="ECO:0000313" key="1">
    <source>
        <dbReference type="EMBL" id="ATW25425.1"/>
    </source>
</evidence>
<organism evidence="1 2">
    <name type="scientific">Formimonas warabiya</name>
    <dbReference type="NCBI Taxonomy" id="1761012"/>
    <lineage>
        <taxon>Bacteria</taxon>
        <taxon>Bacillati</taxon>
        <taxon>Bacillota</taxon>
        <taxon>Clostridia</taxon>
        <taxon>Eubacteriales</taxon>
        <taxon>Peptococcaceae</taxon>
        <taxon>Candidatus Formimonas</taxon>
    </lineage>
</organism>